<organism evidence="3 4">
    <name type="scientific">Cellulomonas alba</name>
    <dbReference type="NCBI Taxonomy" id="3053467"/>
    <lineage>
        <taxon>Bacteria</taxon>
        <taxon>Bacillati</taxon>
        <taxon>Actinomycetota</taxon>
        <taxon>Actinomycetes</taxon>
        <taxon>Micrococcales</taxon>
        <taxon>Cellulomonadaceae</taxon>
        <taxon>Cellulomonas</taxon>
    </lineage>
</organism>
<gene>
    <name evidence="3" type="ORF">QRT04_11720</name>
</gene>
<name>A0ABT7SHC4_9CELL</name>
<keyword evidence="2" id="KW-1133">Transmembrane helix</keyword>
<comment type="caution">
    <text evidence="3">The sequence shown here is derived from an EMBL/GenBank/DDBJ whole genome shotgun (WGS) entry which is preliminary data.</text>
</comment>
<reference evidence="3 4" key="1">
    <citation type="submission" date="2023-06" db="EMBL/GenBank/DDBJ databases">
        <title>Cellulomonas sp. MW4 Whole genome sequence.</title>
        <authorList>
            <person name="Park S."/>
        </authorList>
    </citation>
    <scope>NUCLEOTIDE SEQUENCE [LARGE SCALE GENOMIC DNA]</scope>
    <source>
        <strain evidence="3 4">MW4</strain>
    </source>
</reference>
<proteinExistence type="predicted"/>
<sequence length="353" mass="36917">MSTLESTPDVLDVTGYAAAVRRSLADLGREQADDLTDGLEADLADALADADHARHGGDLVAQFGSPDDYAAELRAAAGLGSAAGAHAGGPWRRLGGLLREQRAGLRTQPWWPGVARLGTAARPLWWVVRGWVAFMLLDRWFGAGGSQWFPSGGTGRLALVALMIASIWLGQSRVRRGRRLVLALNVALALGLLVVAPAVSRDQAWQADAASSGVAAPAQDGVVVDGIQAGNLFVYDAQGNPLHDVQVFDDRGRPVRTSGDGSTVDSQSGEPWTYAPRTAADGRTMWNVYPLLGAPAPWWEYDGEGQLSLTPGHSLQVAPLPFEKAPAVAPAEGGPAPAPTPAPTPAASPAPTR</sequence>
<accession>A0ABT7SHC4</accession>
<keyword evidence="2" id="KW-0472">Membrane</keyword>
<dbReference type="Proteomes" id="UP001529338">
    <property type="component" value="Unassembled WGS sequence"/>
</dbReference>
<feature type="region of interest" description="Disordered" evidence="1">
    <location>
        <begin position="326"/>
        <end position="353"/>
    </location>
</feature>
<keyword evidence="4" id="KW-1185">Reference proteome</keyword>
<evidence type="ECO:0000256" key="2">
    <source>
        <dbReference type="SAM" id="Phobius"/>
    </source>
</evidence>
<feature type="transmembrane region" description="Helical" evidence="2">
    <location>
        <begin position="180"/>
        <end position="199"/>
    </location>
</feature>
<dbReference type="RefSeq" id="WP_289455453.1">
    <property type="nucleotide sequence ID" value="NZ_JAUCGQ010000001.1"/>
</dbReference>
<keyword evidence="2" id="KW-0812">Transmembrane</keyword>
<feature type="transmembrane region" description="Helical" evidence="2">
    <location>
        <begin position="124"/>
        <end position="142"/>
    </location>
</feature>
<feature type="transmembrane region" description="Helical" evidence="2">
    <location>
        <begin position="148"/>
        <end position="168"/>
    </location>
</feature>
<evidence type="ECO:0000313" key="3">
    <source>
        <dbReference type="EMBL" id="MDM7855597.1"/>
    </source>
</evidence>
<feature type="compositionally biased region" description="Polar residues" evidence="1">
    <location>
        <begin position="259"/>
        <end position="270"/>
    </location>
</feature>
<dbReference type="EMBL" id="JAUCGQ010000001">
    <property type="protein sequence ID" value="MDM7855597.1"/>
    <property type="molecule type" value="Genomic_DNA"/>
</dbReference>
<feature type="region of interest" description="Disordered" evidence="1">
    <location>
        <begin position="251"/>
        <end position="273"/>
    </location>
</feature>
<protein>
    <submittedName>
        <fullName evidence="3">Uncharacterized protein</fullName>
    </submittedName>
</protein>
<feature type="compositionally biased region" description="Pro residues" evidence="1">
    <location>
        <begin position="336"/>
        <end position="353"/>
    </location>
</feature>
<feature type="compositionally biased region" description="Low complexity" evidence="1">
    <location>
        <begin position="326"/>
        <end position="335"/>
    </location>
</feature>
<dbReference type="Pfam" id="PF22564">
    <property type="entry name" value="HAAS"/>
    <property type="match status" value="1"/>
</dbReference>
<evidence type="ECO:0000256" key="1">
    <source>
        <dbReference type="SAM" id="MobiDB-lite"/>
    </source>
</evidence>
<evidence type="ECO:0000313" key="4">
    <source>
        <dbReference type="Proteomes" id="UP001529338"/>
    </source>
</evidence>